<organism evidence="1 2">
    <name type="scientific">Arctium lappa</name>
    <name type="common">Greater burdock</name>
    <name type="synonym">Lappa major</name>
    <dbReference type="NCBI Taxonomy" id="4217"/>
    <lineage>
        <taxon>Eukaryota</taxon>
        <taxon>Viridiplantae</taxon>
        <taxon>Streptophyta</taxon>
        <taxon>Embryophyta</taxon>
        <taxon>Tracheophyta</taxon>
        <taxon>Spermatophyta</taxon>
        <taxon>Magnoliopsida</taxon>
        <taxon>eudicotyledons</taxon>
        <taxon>Gunneridae</taxon>
        <taxon>Pentapetalae</taxon>
        <taxon>asterids</taxon>
        <taxon>campanulids</taxon>
        <taxon>Asterales</taxon>
        <taxon>Asteraceae</taxon>
        <taxon>Carduoideae</taxon>
        <taxon>Cardueae</taxon>
        <taxon>Arctiinae</taxon>
        <taxon>Arctium</taxon>
    </lineage>
</organism>
<evidence type="ECO:0000313" key="1">
    <source>
        <dbReference type="EMBL" id="KAI3729013.1"/>
    </source>
</evidence>
<gene>
    <name evidence="1" type="ORF">L6452_17659</name>
</gene>
<reference evidence="1 2" key="2">
    <citation type="journal article" date="2022" name="Mol. Ecol. Resour.">
        <title>The genomes of chicory, endive, great burdock and yacon provide insights into Asteraceae paleo-polyploidization history and plant inulin production.</title>
        <authorList>
            <person name="Fan W."/>
            <person name="Wang S."/>
            <person name="Wang H."/>
            <person name="Wang A."/>
            <person name="Jiang F."/>
            <person name="Liu H."/>
            <person name="Zhao H."/>
            <person name="Xu D."/>
            <person name="Zhang Y."/>
        </authorList>
    </citation>
    <scope>NUCLEOTIDE SEQUENCE [LARGE SCALE GENOMIC DNA]</scope>
    <source>
        <strain evidence="2">cv. Niubang</strain>
    </source>
</reference>
<keyword evidence="2" id="KW-1185">Reference proteome</keyword>
<reference evidence="2" key="1">
    <citation type="journal article" date="2022" name="Mol. Ecol. Resour.">
        <title>The genomes of chicory, endive, great burdock and yacon provide insights into Asteraceae palaeo-polyploidization history and plant inulin production.</title>
        <authorList>
            <person name="Fan W."/>
            <person name="Wang S."/>
            <person name="Wang H."/>
            <person name="Wang A."/>
            <person name="Jiang F."/>
            <person name="Liu H."/>
            <person name="Zhao H."/>
            <person name="Xu D."/>
            <person name="Zhang Y."/>
        </authorList>
    </citation>
    <scope>NUCLEOTIDE SEQUENCE [LARGE SCALE GENOMIC DNA]</scope>
    <source>
        <strain evidence="2">cv. Niubang</strain>
    </source>
</reference>
<comment type="caution">
    <text evidence="1">The sequence shown here is derived from an EMBL/GenBank/DDBJ whole genome shotgun (WGS) entry which is preliminary data.</text>
</comment>
<accession>A0ACB9C444</accession>
<name>A0ACB9C444_ARCLA</name>
<sequence length="302" mass="33598">MNKPTSSSSASDYANQHRDSNHFVDQSVTTIRFKSNQCFQSDQNDNSNSKKPLSNSAVHLDEDDEEEFLDCEDGVENNHEGNGDFTFTYTSDINSPVSADKPSGNRQIQPEFPLFDQNPLSGGNRLPIQPQVDKVFVESSQRATSSTSEYDEIECIAAGPYCTWSKQPATDNPELSKKSNSTGFSKLWRLRGKVGRCNSDGRDAFVFLKRSDRQSTSSKSVTKRTAVGGSSVKSNATGGGKPKVVKKATKEQKANLSAHEVYLKKKEQTEEERRRSYLPYRPEILGFFTNVNGGLSRNVHPY</sequence>
<dbReference type="Proteomes" id="UP001055879">
    <property type="component" value="Linkage Group LG05"/>
</dbReference>
<protein>
    <submittedName>
        <fullName evidence="1">Uncharacterized protein</fullName>
    </submittedName>
</protein>
<proteinExistence type="predicted"/>
<evidence type="ECO:0000313" key="2">
    <source>
        <dbReference type="Proteomes" id="UP001055879"/>
    </source>
</evidence>
<dbReference type="EMBL" id="CM042051">
    <property type="protein sequence ID" value="KAI3729013.1"/>
    <property type="molecule type" value="Genomic_DNA"/>
</dbReference>